<evidence type="ECO:0000313" key="3">
    <source>
        <dbReference type="EMBL" id="MBN0048063.1"/>
    </source>
</evidence>
<evidence type="ECO:0000256" key="2">
    <source>
        <dbReference type="SAM" id="MobiDB-lite"/>
    </source>
</evidence>
<feature type="region of interest" description="Disordered" evidence="2">
    <location>
        <begin position="375"/>
        <end position="415"/>
    </location>
</feature>
<evidence type="ECO:0000313" key="4">
    <source>
        <dbReference type="Proteomes" id="UP000788262"/>
    </source>
</evidence>
<name>A0ABS2VY44_STRAS</name>
<dbReference type="Gene3D" id="3.40.50.300">
    <property type="entry name" value="P-loop containing nucleotide triphosphate hydrolases"/>
    <property type="match status" value="1"/>
</dbReference>
<feature type="compositionally biased region" description="Basic and acidic residues" evidence="2">
    <location>
        <begin position="8"/>
        <end position="20"/>
    </location>
</feature>
<gene>
    <name evidence="3" type="ORF">JS756_28915</name>
</gene>
<feature type="region of interest" description="Disordered" evidence="2">
    <location>
        <begin position="814"/>
        <end position="851"/>
    </location>
</feature>
<feature type="region of interest" description="Disordered" evidence="2">
    <location>
        <begin position="1"/>
        <end position="29"/>
    </location>
</feature>
<dbReference type="Pfam" id="PF13558">
    <property type="entry name" value="SbcC_Walker_B"/>
    <property type="match status" value="1"/>
</dbReference>
<evidence type="ECO:0000256" key="1">
    <source>
        <dbReference type="SAM" id="Coils"/>
    </source>
</evidence>
<feature type="compositionally biased region" description="Basic and acidic residues" evidence="2">
    <location>
        <begin position="333"/>
        <end position="359"/>
    </location>
</feature>
<dbReference type="Proteomes" id="UP000788262">
    <property type="component" value="Unassembled WGS sequence"/>
</dbReference>
<keyword evidence="4" id="KW-1185">Reference proteome</keyword>
<feature type="compositionally biased region" description="Basic and acidic residues" evidence="2">
    <location>
        <begin position="839"/>
        <end position="851"/>
    </location>
</feature>
<feature type="region of interest" description="Disordered" evidence="2">
    <location>
        <begin position="453"/>
        <end position="478"/>
    </location>
</feature>
<dbReference type="NCBIfam" id="TIGR02680">
    <property type="entry name" value="TIGR02680 family protein"/>
    <property type="match status" value="1"/>
</dbReference>
<feature type="compositionally biased region" description="Basic and acidic residues" evidence="2">
    <location>
        <begin position="453"/>
        <end position="463"/>
    </location>
</feature>
<feature type="coiled-coil region" evidence="1">
    <location>
        <begin position="253"/>
        <end position="283"/>
    </location>
</feature>
<accession>A0ABS2VY44</accession>
<protein>
    <submittedName>
        <fullName evidence="3">TIGR02680 family protein</fullName>
    </submittedName>
</protein>
<dbReference type="RefSeq" id="WP_205386185.1">
    <property type="nucleotide sequence ID" value="NZ_JAFFZS010000032.1"/>
</dbReference>
<keyword evidence="1" id="KW-0175">Coiled coil</keyword>
<feature type="region of interest" description="Disordered" evidence="2">
    <location>
        <begin position="326"/>
        <end position="359"/>
    </location>
</feature>
<dbReference type="EMBL" id="JAFFZS010000032">
    <property type="protein sequence ID" value="MBN0048063.1"/>
    <property type="molecule type" value="Genomic_DNA"/>
</dbReference>
<comment type="caution">
    <text evidence="3">The sequence shown here is derived from an EMBL/GenBank/DDBJ whole genome shotgun (WGS) entry which is preliminary data.</text>
</comment>
<organism evidence="3 4">
    <name type="scientific">Streptomyces actuosus</name>
    <dbReference type="NCBI Taxonomy" id="1885"/>
    <lineage>
        <taxon>Bacteria</taxon>
        <taxon>Bacillati</taxon>
        <taxon>Actinomycetota</taxon>
        <taxon>Actinomycetes</taxon>
        <taxon>Kitasatosporales</taxon>
        <taxon>Streptomycetaceae</taxon>
        <taxon>Streptomyces</taxon>
    </lineage>
</organism>
<feature type="coiled-coil region" evidence="1">
    <location>
        <begin position="512"/>
        <end position="539"/>
    </location>
</feature>
<dbReference type="InterPro" id="IPR013496">
    <property type="entry name" value="CHP02680"/>
</dbReference>
<feature type="compositionally biased region" description="Basic and acidic residues" evidence="2">
    <location>
        <begin position="814"/>
        <end position="827"/>
    </location>
</feature>
<dbReference type="InterPro" id="IPR027417">
    <property type="entry name" value="P-loop_NTPase"/>
</dbReference>
<feature type="region of interest" description="Disordered" evidence="2">
    <location>
        <begin position="619"/>
        <end position="639"/>
    </location>
</feature>
<reference evidence="3 4" key="1">
    <citation type="submission" date="2021-02" db="EMBL/GenBank/DDBJ databases">
        <title>Whole genome sequencing of Streptomyces actuosus VRA1.</title>
        <authorList>
            <person name="Sen G."/>
            <person name="Sen A."/>
        </authorList>
    </citation>
    <scope>NUCLEOTIDE SEQUENCE [LARGE SCALE GENOMIC DNA]</scope>
    <source>
        <strain evidence="3 4">VRA1</strain>
    </source>
</reference>
<proteinExistence type="predicted"/>
<sequence>MSVTELPLPRRTEPTERADARAAAADAAPGRWQPHRAGILNVWRYYDETFTFHQGRLLLRGQNGSGKSKALELLLPFLFDASLRPNRLSTFGGSERTMHWNLLGEGASGKTRVGYVWMEFRRVGDDGTERWFGCGARLQASVHTSTVHADYFTTGTRIAHPDGVPLVNEAGQPLTRAALAEALGERGAVHASAADHRAAVRRELFAGMGEQRYESLLSALLQLRQPKLSERLDPSLLSTLLSRALPPLGEGEIAELAEGFERLDRQREHLKRLDDEVAAAETVASRQRGYARRVLRAASAALISATTDMDNLTRVARHSAEALEQALAQRESAQARREEQQGRAHALEETVEGLRESDAYRQGAELDRLRRRTEDAAAAAERQRALARTARDEADRDRAHAEEAEKRARTLGEHAREAADEALRSARAAGMESLQREIGAALDTDLAVTLRDGTAHEASDRRPGASGIPRTADEAGTRQARRLLRGAVTARRQQVGLVTAAIDDHDRAVRDRGAAEDLLDQARTRLAEAIARRDETSDAWDDALAAHADHLLAWAEGCTELCIPDSGELLARAAAESEVTALVEAAARPREQELATAEATARAARRNLVEERSRLEQRIRGLSGESDLPPTPPPTRTTVRTATAGAPLWRLVAFRDGVPLPVRAAVEAALEASGLLDAWVSPYDGISLPGHDTRAEAELAVAASGPSLLEVLTPEKDIPVPPDTVTRILAGVAYGTTLPSGHPAAVSAGGAWRLALATGTWSKPEPAHIGAPARQRARQRLIGELTDRIGETNAALAALDDRLRGLHARRARLDADRADRPDHRSPYPDRVTGTGPRSLDARRVDRDRAEATVAARDDAVRDAAGRLARREAEVTGALRTLSRLAAEHGLPTDRDRLRELSAHVDRFRDTADTWVDTHLTAATAADRARRSAAQAARSRRAADGHAEAAVAAEAEAAGLTARLEAVEATVGEDYRQIVARVAAARAELRGCREEATRAADLLLSLEGRIGGLRATSAQDADRRELAVAVRDGAAHRFRHLCRAGLAQDAGVAPGPDTGDGTRATLEAARATAAQWPGIPHAPRNLGDAATRLSEAVHEARRRLGARADLDLEPDDDIQLFTATLDGVRVGATGLLTTLAQERDRSRDDITGAERRLFDQILTGDIRRHLAARIRQAGDLVDRMNGHLERVRTASNVAVQLVWDVRPDLPDSTRTARQLLLKDPGRVTESDRDALHAFFRTRIEEAKGSDTAASWEEQLGEVLDYTAWHRFTVRLDRANGTGWQPLTKKLHGALSGGEKAIALHLPLFAAVAAHYEAVPLAPRPILLGEVFVGVDTVNRGQVFALLTALDLDLLVTSDHEWCTYGELPGIAVHQLLTDGDDEAVTSARFVWTGSDLEAG</sequence>
<dbReference type="SUPFAM" id="SSF52540">
    <property type="entry name" value="P-loop containing nucleoside triphosphate hydrolases"/>
    <property type="match status" value="1"/>
</dbReference>